<keyword evidence="6" id="KW-1185">Reference proteome</keyword>
<keyword evidence="1" id="KW-0863">Zinc-finger</keyword>
<organism evidence="5 6">
    <name type="scientific">Saponaria officinalis</name>
    <name type="common">Common soapwort</name>
    <name type="synonym">Lychnis saponaria</name>
    <dbReference type="NCBI Taxonomy" id="3572"/>
    <lineage>
        <taxon>Eukaryota</taxon>
        <taxon>Viridiplantae</taxon>
        <taxon>Streptophyta</taxon>
        <taxon>Embryophyta</taxon>
        <taxon>Tracheophyta</taxon>
        <taxon>Spermatophyta</taxon>
        <taxon>Magnoliopsida</taxon>
        <taxon>eudicotyledons</taxon>
        <taxon>Gunneridae</taxon>
        <taxon>Pentapetalae</taxon>
        <taxon>Caryophyllales</taxon>
        <taxon>Caryophyllaceae</taxon>
        <taxon>Caryophylleae</taxon>
        <taxon>Saponaria</taxon>
    </lineage>
</organism>
<feature type="domain" description="VWFA" evidence="4">
    <location>
        <begin position="163"/>
        <end position="350"/>
    </location>
</feature>
<evidence type="ECO:0000256" key="1">
    <source>
        <dbReference type="PROSITE-ProRule" id="PRU00175"/>
    </source>
</evidence>
<dbReference type="InterPro" id="IPR036465">
    <property type="entry name" value="vWFA_dom_sf"/>
</dbReference>
<evidence type="ECO:0000313" key="6">
    <source>
        <dbReference type="Proteomes" id="UP001443914"/>
    </source>
</evidence>
<dbReference type="Pfam" id="PF17123">
    <property type="entry name" value="zf-RING_11"/>
    <property type="match status" value="1"/>
</dbReference>
<dbReference type="InterPro" id="IPR001841">
    <property type="entry name" value="Znf_RING"/>
</dbReference>
<name>A0AAW1H1A8_SAPOF</name>
<dbReference type="InterPro" id="IPR002035">
    <property type="entry name" value="VWF_A"/>
</dbReference>
<dbReference type="EMBL" id="JBDFQZ010000013">
    <property type="protein sequence ID" value="KAK9669892.1"/>
    <property type="molecule type" value="Genomic_DNA"/>
</dbReference>
<feature type="compositionally biased region" description="Basic and acidic residues" evidence="2">
    <location>
        <begin position="105"/>
        <end position="115"/>
    </location>
</feature>
<dbReference type="Gene3D" id="3.30.40.10">
    <property type="entry name" value="Zinc/RING finger domain, C3HC4 (zinc finger)"/>
    <property type="match status" value="1"/>
</dbReference>
<dbReference type="PANTHER" id="PTHR10579">
    <property type="entry name" value="CALCIUM-ACTIVATED CHLORIDE CHANNEL REGULATOR"/>
    <property type="match status" value="1"/>
</dbReference>
<proteinExistence type="predicted"/>
<dbReference type="InterPro" id="IPR032838">
    <property type="entry name" value="Vwaint_dom"/>
</dbReference>
<dbReference type="AlphaFoldDB" id="A0AAW1H1A8"/>
<reference evidence="5" key="1">
    <citation type="submission" date="2024-03" db="EMBL/GenBank/DDBJ databases">
        <title>WGS assembly of Saponaria officinalis var. Norfolk2.</title>
        <authorList>
            <person name="Jenkins J."/>
            <person name="Shu S."/>
            <person name="Grimwood J."/>
            <person name="Barry K."/>
            <person name="Goodstein D."/>
            <person name="Schmutz J."/>
            <person name="Leebens-Mack J."/>
            <person name="Osbourn A."/>
        </authorList>
    </citation>
    <scope>NUCLEOTIDE SEQUENCE [LARGE SCALE GENOMIC DNA]</scope>
    <source>
        <strain evidence="5">JIC</strain>
    </source>
</reference>
<evidence type="ECO:0000313" key="5">
    <source>
        <dbReference type="EMBL" id="KAK9669892.1"/>
    </source>
</evidence>
<dbReference type="Pfam" id="PF14624">
    <property type="entry name" value="Vwaint"/>
    <property type="match status" value="1"/>
</dbReference>
<keyword evidence="1" id="KW-0479">Metal-binding</keyword>
<dbReference type="PROSITE" id="PS50234">
    <property type="entry name" value="VWFA"/>
    <property type="match status" value="1"/>
</dbReference>
<dbReference type="SUPFAM" id="SSF53300">
    <property type="entry name" value="vWA-like"/>
    <property type="match status" value="1"/>
</dbReference>
<dbReference type="GO" id="GO:0008270">
    <property type="term" value="F:zinc ion binding"/>
    <property type="evidence" value="ECO:0007669"/>
    <property type="project" value="UniProtKB-KW"/>
</dbReference>
<dbReference type="SMART" id="SM00184">
    <property type="entry name" value="RING"/>
    <property type="match status" value="1"/>
</dbReference>
<evidence type="ECO:0000259" key="4">
    <source>
        <dbReference type="PROSITE" id="PS50234"/>
    </source>
</evidence>
<dbReference type="Gene3D" id="3.40.50.410">
    <property type="entry name" value="von Willebrand factor, type A domain"/>
    <property type="match status" value="1"/>
</dbReference>
<keyword evidence="1" id="KW-0862">Zinc</keyword>
<dbReference type="Pfam" id="PF00092">
    <property type="entry name" value="VWA"/>
    <property type="match status" value="1"/>
</dbReference>
<dbReference type="PROSITE" id="PS50089">
    <property type="entry name" value="ZF_RING_2"/>
    <property type="match status" value="1"/>
</dbReference>
<dbReference type="SMART" id="SM00327">
    <property type="entry name" value="VWA"/>
    <property type="match status" value="1"/>
</dbReference>
<dbReference type="InterPro" id="IPR013083">
    <property type="entry name" value="Znf_RING/FYVE/PHD"/>
</dbReference>
<comment type="caution">
    <text evidence="5">The sequence shown here is derived from an EMBL/GenBank/DDBJ whole genome shotgun (WGS) entry which is preliminary data.</text>
</comment>
<feature type="region of interest" description="Disordered" evidence="2">
    <location>
        <begin position="92"/>
        <end position="117"/>
    </location>
</feature>
<dbReference type="InterPro" id="IPR051266">
    <property type="entry name" value="CLCR"/>
</dbReference>
<accession>A0AAW1H1A8</accession>
<dbReference type="CDD" id="cd23114">
    <property type="entry name" value="RING-H2_WAVH2"/>
    <property type="match status" value="1"/>
</dbReference>
<dbReference type="Proteomes" id="UP001443914">
    <property type="component" value="Unassembled WGS sequence"/>
</dbReference>
<gene>
    <name evidence="5" type="ORF">RND81_13G161600</name>
</gene>
<evidence type="ECO:0000259" key="3">
    <source>
        <dbReference type="PROSITE" id="PS50089"/>
    </source>
</evidence>
<feature type="domain" description="RING-type" evidence="3">
    <location>
        <begin position="8"/>
        <end position="52"/>
    </location>
</feature>
<evidence type="ECO:0000256" key="2">
    <source>
        <dbReference type="SAM" id="MobiDB-lite"/>
    </source>
</evidence>
<dbReference type="SUPFAM" id="SSF57850">
    <property type="entry name" value="RING/U-box"/>
    <property type="match status" value="1"/>
</dbReference>
<sequence>MNSSPETCAICLDSLRAREGQALFTAECSHTFHFNCIASNVQHGNHICPTCRSTWTNLPSLFIPNSTTTTIVPPPPILRRVRDSLRPSLALNFADDEPLPSPETEASHTRSHESGEMTVKALPEFPALSRSEQSDSFSVLVGIRAPALSPEASDRPDARAPVDLVAILDISGSMNGDKIRLLKQAMGFVVDNLGPTDRLSVIVFSTTARRVTPLRRMSHSGKVDTIEAVNSLRANGSTNIIAGLKLAVQVLEQRTQKNPVASFILLSDGQDNQNGYGAEFLQSLRHLPACIRVNATDEASTDVVSVPVHTFGFGSDHDATALHAIADGSGGTFSYIESVEIIQDAFAQCIGGLLSVVAQDVKIHVHSGLPEGVRIRSISSGRYRNSIENDENLHGIVYVGDVYAEEEKQFLVNISVPQEPESLTTKLLEVKCSYKDPISNESVTTETIIVEIRRPLTEDLSEEDTQVCLEVDRERNRTLISEGIAQAQVMAERGDVEEAREFLSQRRVRLMASASAQAGDRMSGLLDSDVRQIEARMTSKAMYEAGGRAYAYSKGSSHGYQRASTQAVFGMTNQALTIPEGAAQSVMLQSAAAPEDSGYQTSFMQKMVYKSQKLRYSGNQDGHSSGGGGSN</sequence>
<dbReference type="PANTHER" id="PTHR10579:SF146">
    <property type="entry name" value="RING-TYPE DOMAIN-CONTAINING PROTEIN"/>
    <property type="match status" value="1"/>
</dbReference>
<protein>
    <submittedName>
        <fullName evidence="5">Uncharacterized protein</fullName>
    </submittedName>
</protein>